<reference evidence="5" key="1">
    <citation type="submission" date="2022-07" db="EMBL/GenBank/DDBJ databases">
        <authorList>
            <person name="Trinca V."/>
            <person name="Uliana J.V.C."/>
            <person name="Torres T.T."/>
            <person name="Ward R.J."/>
            <person name="Monesi N."/>
        </authorList>
    </citation>
    <scope>NUCLEOTIDE SEQUENCE</scope>
    <source>
        <strain evidence="5">HSMRA1968</strain>
        <tissue evidence="5">Whole embryos</tissue>
    </source>
</reference>
<comment type="caution">
    <text evidence="5">The sequence shown here is derived from an EMBL/GenBank/DDBJ whole genome shotgun (WGS) entry which is preliminary data.</text>
</comment>
<feature type="compositionally biased region" description="Basic and acidic residues" evidence="2">
    <location>
        <begin position="321"/>
        <end position="340"/>
    </location>
</feature>
<proteinExistence type="inferred from homology"/>
<comment type="similarity">
    <text evidence="1">Belongs to the CWF19 family.</text>
</comment>
<feature type="compositionally biased region" description="Acidic residues" evidence="2">
    <location>
        <begin position="113"/>
        <end position="122"/>
    </location>
</feature>
<evidence type="ECO:0000313" key="5">
    <source>
        <dbReference type="EMBL" id="KAJ6636384.1"/>
    </source>
</evidence>
<sequence length="747" mass="87935">MSFIQFESGREKDRMREELRAARNDLLKKAEEQSKLRDERKVQKMLRGDDQWMLPSVSKKLASNEEFLKKSSKKKKNKKKKSRRKSSDSSSSEERIKRKKRKKRFSSESQSSESEEGSEDEWIEKVAPVERKAVSDGKTDAPEQKTLEREDWLSGMLIPTFSSKEKEIKKDDRNVASYDPKSSSRELNPYWKNGGDGMPSFQKPKSDSDDDDRGYRNLNRSREMSHRSGGWRKRNDNHSSSIRRSNSRDRTRKRSNSREHPTPRDRVKRRSRSIDRKRSKSREGRRKRSNSRDRSQETSMPRHRRSKSQSPERHRRNKKSKTPEAKDDTNNQRNEAKANRSDFLTDQQMNELGAKILKAEILGNDELANELKEKLEKAREYRTAHKSEVLLKQKSSKEEASKEEEYVILTKTSSKGVSKPLSRQTNESDLWGGRAGRKKSKKVETHSGGERLRYFADDDKYDIKQMFENEKFASAADQDEQFVNIAGRSKNPNDDLEDIFTDKVRKEIRQSEVDDREKARAIHQHEKLKRTLDSCDKCFESPKMEKQLIVSMGNQVYVSLPWHEGLQVGHCMIVPMQHVACSTQLDEDVWNEVQDYRKAITRMFQSRKQDVIFFETVRYLHKNPHMAIHCVPNKDFELAPFYFKKAIQESEREWSTNKQLIQLKDKDIRRSIPKGLPYFWVHFGMEQGLAHVIEEQDRFPSNFAQETIGGLLNLDSRLWRRPRKESNPIAKVKQFADWWRPFEFETQ</sequence>
<feature type="region of interest" description="Disordered" evidence="2">
    <location>
        <begin position="417"/>
        <end position="445"/>
    </location>
</feature>
<dbReference type="Proteomes" id="UP001151699">
    <property type="component" value="Chromosome C"/>
</dbReference>
<feature type="domain" description="Cwf19-like protein C-terminal" evidence="3">
    <location>
        <begin position="653"/>
        <end position="744"/>
    </location>
</feature>
<dbReference type="GO" id="GO:0071014">
    <property type="term" value="C:post-mRNA release spliceosomal complex"/>
    <property type="evidence" value="ECO:0007669"/>
    <property type="project" value="TreeGrafter"/>
</dbReference>
<dbReference type="Pfam" id="PF04676">
    <property type="entry name" value="CwfJ_C_2"/>
    <property type="match status" value="1"/>
</dbReference>
<dbReference type="OrthoDB" id="2113965at2759"/>
<dbReference type="GO" id="GO:0000398">
    <property type="term" value="P:mRNA splicing, via spliceosome"/>
    <property type="evidence" value="ECO:0007669"/>
    <property type="project" value="TreeGrafter"/>
</dbReference>
<feature type="region of interest" description="Disordered" evidence="2">
    <location>
        <begin position="29"/>
        <end position="347"/>
    </location>
</feature>
<dbReference type="AlphaFoldDB" id="A0A9Q0MRN5"/>
<feature type="compositionally biased region" description="Polar residues" evidence="2">
    <location>
        <begin position="417"/>
        <end position="428"/>
    </location>
</feature>
<dbReference type="InterPro" id="IPR006767">
    <property type="entry name" value="Cwf19-like_C_dom-2"/>
</dbReference>
<evidence type="ECO:0000313" key="6">
    <source>
        <dbReference type="Proteomes" id="UP001151699"/>
    </source>
</evidence>
<evidence type="ECO:0000259" key="4">
    <source>
        <dbReference type="Pfam" id="PF04677"/>
    </source>
</evidence>
<evidence type="ECO:0000256" key="1">
    <source>
        <dbReference type="ARBA" id="ARBA00006795"/>
    </source>
</evidence>
<protein>
    <submittedName>
        <fullName evidence="5">CWF19-like protein 2 like</fullName>
    </submittedName>
</protein>
<dbReference type="Pfam" id="PF04677">
    <property type="entry name" value="CwfJ_C_1"/>
    <property type="match status" value="1"/>
</dbReference>
<dbReference type="PANTHER" id="PTHR12072:SF5">
    <property type="entry name" value="CWF19-LIKE PROTEIN 2"/>
    <property type="match status" value="1"/>
</dbReference>
<name>A0A9Q0MRN5_9DIPT</name>
<feature type="compositionally biased region" description="Basic and acidic residues" evidence="2">
    <location>
        <begin position="163"/>
        <end position="174"/>
    </location>
</feature>
<feature type="compositionally biased region" description="Basic residues" evidence="2">
    <location>
        <begin position="301"/>
        <end position="320"/>
    </location>
</feature>
<dbReference type="Gene3D" id="3.30.428.10">
    <property type="entry name" value="HIT-like"/>
    <property type="match status" value="1"/>
</dbReference>
<dbReference type="InterPro" id="IPR006768">
    <property type="entry name" value="Cwf19-like_C_dom-1"/>
</dbReference>
<feature type="compositionally biased region" description="Basic and acidic residues" evidence="2">
    <location>
        <begin position="123"/>
        <end position="152"/>
    </location>
</feature>
<organism evidence="5 6">
    <name type="scientific">Pseudolycoriella hygida</name>
    <dbReference type="NCBI Taxonomy" id="35572"/>
    <lineage>
        <taxon>Eukaryota</taxon>
        <taxon>Metazoa</taxon>
        <taxon>Ecdysozoa</taxon>
        <taxon>Arthropoda</taxon>
        <taxon>Hexapoda</taxon>
        <taxon>Insecta</taxon>
        <taxon>Pterygota</taxon>
        <taxon>Neoptera</taxon>
        <taxon>Endopterygota</taxon>
        <taxon>Diptera</taxon>
        <taxon>Nematocera</taxon>
        <taxon>Sciaroidea</taxon>
        <taxon>Sciaridae</taxon>
        <taxon>Pseudolycoriella</taxon>
    </lineage>
</organism>
<feature type="domain" description="Cwf19-like C-terminal" evidence="4">
    <location>
        <begin position="523"/>
        <end position="643"/>
    </location>
</feature>
<accession>A0A9Q0MRN5</accession>
<dbReference type="InterPro" id="IPR036265">
    <property type="entry name" value="HIT-like_sf"/>
</dbReference>
<feature type="compositionally biased region" description="Basic residues" evidence="2">
    <location>
        <begin position="70"/>
        <end position="84"/>
    </location>
</feature>
<evidence type="ECO:0000256" key="2">
    <source>
        <dbReference type="SAM" id="MobiDB-lite"/>
    </source>
</evidence>
<dbReference type="EMBL" id="WJQU01000004">
    <property type="protein sequence ID" value="KAJ6636384.1"/>
    <property type="molecule type" value="Genomic_DNA"/>
</dbReference>
<dbReference type="SUPFAM" id="SSF54197">
    <property type="entry name" value="HIT-like"/>
    <property type="match status" value="1"/>
</dbReference>
<feature type="compositionally biased region" description="Basic residues" evidence="2">
    <location>
        <begin position="266"/>
        <end position="289"/>
    </location>
</feature>
<feature type="compositionally biased region" description="Basic and acidic residues" evidence="2">
    <location>
        <begin position="29"/>
        <end position="50"/>
    </location>
</feature>
<evidence type="ECO:0000259" key="3">
    <source>
        <dbReference type="Pfam" id="PF04676"/>
    </source>
</evidence>
<gene>
    <name evidence="5" type="ORF">Bhyg_14974</name>
</gene>
<keyword evidence="6" id="KW-1185">Reference proteome</keyword>
<dbReference type="PANTHER" id="PTHR12072">
    <property type="entry name" value="CWF19, CELL CYCLE CONTROL PROTEIN"/>
    <property type="match status" value="1"/>
</dbReference>
<feature type="compositionally biased region" description="Basic and acidic residues" evidence="2">
    <location>
        <begin position="256"/>
        <end position="265"/>
    </location>
</feature>
<dbReference type="InterPro" id="IPR040194">
    <property type="entry name" value="Cwf19-like"/>
</dbReference>